<dbReference type="AlphaFoldDB" id="A0AAV4VTW4"/>
<evidence type="ECO:0000313" key="2">
    <source>
        <dbReference type="EMBL" id="GIY73340.1"/>
    </source>
</evidence>
<sequence length="71" mass="7746">MSLVWPRVVQPITLLESAGIQSVAPIDPKHTGPLQENGAQRSRLFSSRRVAPESTRRDTGSGYSDNPCGRL</sequence>
<gene>
    <name evidence="2" type="ORF">CDAR_531071</name>
</gene>
<dbReference type="EMBL" id="BPLQ01013598">
    <property type="protein sequence ID" value="GIY73340.1"/>
    <property type="molecule type" value="Genomic_DNA"/>
</dbReference>
<keyword evidence="3" id="KW-1185">Reference proteome</keyword>
<feature type="region of interest" description="Disordered" evidence="1">
    <location>
        <begin position="20"/>
        <end position="71"/>
    </location>
</feature>
<proteinExistence type="predicted"/>
<organism evidence="2 3">
    <name type="scientific">Caerostris darwini</name>
    <dbReference type="NCBI Taxonomy" id="1538125"/>
    <lineage>
        <taxon>Eukaryota</taxon>
        <taxon>Metazoa</taxon>
        <taxon>Ecdysozoa</taxon>
        <taxon>Arthropoda</taxon>
        <taxon>Chelicerata</taxon>
        <taxon>Arachnida</taxon>
        <taxon>Araneae</taxon>
        <taxon>Araneomorphae</taxon>
        <taxon>Entelegynae</taxon>
        <taxon>Araneoidea</taxon>
        <taxon>Araneidae</taxon>
        <taxon>Caerostris</taxon>
    </lineage>
</organism>
<feature type="compositionally biased region" description="Basic and acidic residues" evidence="1">
    <location>
        <begin position="50"/>
        <end position="59"/>
    </location>
</feature>
<dbReference type="Proteomes" id="UP001054837">
    <property type="component" value="Unassembled WGS sequence"/>
</dbReference>
<accession>A0AAV4VTW4</accession>
<evidence type="ECO:0000256" key="1">
    <source>
        <dbReference type="SAM" id="MobiDB-lite"/>
    </source>
</evidence>
<name>A0AAV4VTW4_9ARAC</name>
<protein>
    <submittedName>
        <fullName evidence="2">Uncharacterized protein</fullName>
    </submittedName>
</protein>
<comment type="caution">
    <text evidence="2">The sequence shown here is derived from an EMBL/GenBank/DDBJ whole genome shotgun (WGS) entry which is preliminary data.</text>
</comment>
<evidence type="ECO:0000313" key="3">
    <source>
        <dbReference type="Proteomes" id="UP001054837"/>
    </source>
</evidence>
<reference evidence="2 3" key="1">
    <citation type="submission" date="2021-06" db="EMBL/GenBank/DDBJ databases">
        <title>Caerostris darwini draft genome.</title>
        <authorList>
            <person name="Kono N."/>
            <person name="Arakawa K."/>
        </authorList>
    </citation>
    <scope>NUCLEOTIDE SEQUENCE [LARGE SCALE GENOMIC DNA]</scope>
</reference>